<gene>
    <name evidence="2" type="ORF">HCJ92_21905</name>
</gene>
<feature type="chain" id="PRO_5046757254" description="Lipoprotein" evidence="1">
    <location>
        <begin position="18"/>
        <end position="70"/>
    </location>
</feature>
<protein>
    <recommendedName>
        <fullName evidence="4">Lipoprotein</fullName>
    </recommendedName>
</protein>
<organism evidence="2 3">
    <name type="scientific">Streptomyces spiramenti</name>
    <dbReference type="NCBI Taxonomy" id="2720606"/>
    <lineage>
        <taxon>Bacteria</taxon>
        <taxon>Bacillati</taxon>
        <taxon>Actinomycetota</taxon>
        <taxon>Actinomycetes</taxon>
        <taxon>Kitasatosporales</taxon>
        <taxon>Streptomycetaceae</taxon>
        <taxon>Streptomyces</taxon>
    </lineage>
</organism>
<feature type="signal peptide" evidence="1">
    <location>
        <begin position="1"/>
        <end position="17"/>
    </location>
</feature>
<reference evidence="2 3" key="1">
    <citation type="submission" date="2020-03" db="EMBL/GenBank/DDBJ databases">
        <title>Draft genome of Streptomyces sp. ventii, isolated from the Axial Seamount in the Pacific Ocean, and resequencing of the two type strains Streptomyces lonarensis strain NCL 716 and Streptomyces bohaiensis strain 11A07.</title>
        <authorList>
            <person name="Loughran R.M."/>
            <person name="Pfannmuller K.M."/>
            <person name="Wasson B.J."/>
            <person name="Deadmond M.C."/>
            <person name="Paddock B.E."/>
            <person name="Koyack M.J."/>
            <person name="Gallegos D.A."/>
            <person name="Mitchell E.A."/>
            <person name="Ushijima B."/>
            <person name="Saw J.H."/>
            <person name="Mcphail K.L."/>
            <person name="Videau P."/>
        </authorList>
    </citation>
    <scope>NUCLEOTIDE SEQUENCE [LARGE SCALE GENOMIC DNA]</scope>
    <source>
        <strain evidence="3">5675061</strain>
    </source>
</reference>
<keyword evidence="1" id="KW-0732">Signal</keyword>
<feature type="non-terminal residue" evidence="2">
    <location>
        <position position="70"/>
    </location>
</feature>
<evidence type="ECO:0008006" key="4">
    <source>
        <dbReference type="Google" id="ProtNLM"/>
    </source>
</evidence>
<dbReference type="RefSeq" id="WP_167935343.1">
    <property type="nucleotide sequence ID" value="NZ_JAAVJB010000295.1"/>
</dbReference>
<evidence type="ECO:0000256" key="1">
    <source>
        <dbReference type="SAM" id="SignalP"/>
    </source>
</evidence>
<accession>A0ABX1AVL4</accession>
<proteinExistence type="predicted"/>
<dbReference type="EMBL" id="JAAVJB010000295">
    <property type="protein sequence ID" value="NJP68868.1"/>
    <property type="molecule type" value="Genomic_DNA"/>
</dbReference>
<name>A0ABX1AVL4_9ACTN</name>
<keyword evidence="3" id="KW-1185">Reference proteome</keyword>
<evidence type="ECO:0000313" key="3">
    <source>
        <dbReference type="Proteomes" id="UP000746503"/>
    </source>
</evidence>
<evidence type="ECO:0000313" key="2">
    <source>
        <dbReference type="EMBL" id="NJP68868.1"/>
    </source>
</evidence>
<comment type="caution">
    <text evidence="2">The sequence shown here is derived from an EMBL/GenBank/DDBJ whole genome shotgun (WGS) entry which is preliminary data.</text>
</comment>
<sequence>MAWYGPGSTRSAALALAAGLAVLATGCAVGPAATMTTPERGCGEGLTTSSASCGTCAASRRPIMSQTAWP</sequence>
<dbReference type="Proteomes" id="UP000746503">
    <property type="component" value="Unassembled WGS sequence"/>
</dbReference>